<gene>
    <name evidence="1" type="ORF">BECKMB1821G_GA0114241_101246</name>
</gene>
<proteinExistence type="predicted"/>
<reference evidence="1" key="1">
    <citation type="submission" date="2019-02" db="EMBL/GenBank/DDBJ databases">
        <authorList>
            <person name="Gruber-Vodicka R. H."/>
            <person name="Seah K. B. B."/>
        </authorList>
    </citation>
    <scope>NUCLEOTIDE SEQUENCE</scope>
    <source>
        <strain evidence="1">BECK_BZ197</strain>
    </source>
</reference>
<accession>A0A450X7N4</accession>
<dbReference type="AlphaFoldDB" id="A0A450X7N4"/>
<dbReference type="EMBL" id="CAADFO010000012">
    <property type="protein sequence ID" value="VFK25319.1"/>
    <property type="molecule type" value="Genomic_DNA"/>
</dbReference>
<evidence type="ECO:0000313" key="1">
    <source>
        <dbReference type="EMBL" id="VFK25319.1"/>
    </source>
</evidence>
<protein>
    <submittedName>
        <fullName evidence="1">Uncharacterized protein</fullName>
    </submittedName>
</protein>
<organism evidence="1">
    <name type="scientific">Candidatus Kentrum sp. MB</name>
    <dbReference type="NCBI Taxonomy" id="2138164"/>
    <lineage>
        <taxon>Bacteria</taxon>
        <taxon>Pseudomonadati</taxon>
        <taxon>Pseudomonadota</taxon>
        <taxon>Gammaproteobacteria</taxon>
        <taxon>Candidatus Kentrum</taxon>
    </lineage>
</organism>
<name>A0A450X7N4_9GAMM</name>
<sequence>MNFDAWRRGFMPSRFPDVPWALIWVRKCCDNETNKALYLQGGQAIDDLPGFQAHRDHP</sequence>